<dbReference type="Proteomes" id="UP001457282">
    <property type="component" value="Unassembled WGS sequence"/>
</dbReference>
<feature type="region of interest" description="Disordered" evidence="1">
    <location>
        <begin position="53"/>
        <end position="89"/>
    </location>
</feature>
<reference evidence="2 3" key="1">
    <citation type="journal article" date="2023" name="G3 (Bethesda)">
        <title>A chromosome-length genome assembly and annotation of blackberry (Rubus argutus, cv. 'Hillquist').</title>
        <authorList>
            <person name="Bruna T."/>
            <person name="Aryal R."/>
            <person name="Dudchenko O."/>
            <person name="Sargent D.J."/>
            <person name="Mead D."/>
            <person name="Buti M."/>
            <person name="Cavallini A."/>
            <person name="Hytonen T."/>
            <person name="Andres J."/>
            <person name="Pham M."/>
            <person name="Weisz D."/>
            <person name="Mascagni F."/>
            <person name="Usai G."/>
            <person name="Natali L."/>
            <person name="Bassil N."/>
            <person name="Fernandez G.E."/>
            <person name="Lomsadze A."/>
            <person name="Armour M."/>
            <person name="Olukolu B."/>
            <person name="Poorten T."/>
            <person name="Britton C."/>
            <person name="Davik J."/>
            <person name="Ashrafi H."/>
            <person name="Aiden E.L."/>
            <person name="Borodovsky M."/>
            <person name="Worthington M."/>
        </authorList>
    </citation>
    <scope>NUCLEOTIDE SEQUENCE [LARGE SCALE GENOMIC DNA]</scope>
    <source>
        <strain evidence="2">PI 553951</strain>
    </source>
</reference>
<evidence type="ECO:0000313" key="3">
    <source>
        <dbReference type="Proteomes" id="UP001457282"/>
    </source>
</evidence>
<sequence length="89" mass="9818">MGCCDTSKSATAHGMKGRCLKLIRERGSPAVDAHVVTGLCTGLINSEWVMMQGTRKEGKERERKEGGRKRKSMGWSRVGKMVERGHGGW</sequence>
<gene>
    <name evidence="2" type="ORF">M0R45_019124</name>
</gene>
<dbReference type="EMBL" id="JBEDUW010000004">
    <property type="protein sequence ID" value="KAK9931868.1"/>
    <property type="molecule type" value="Genomic_DNA"/>
</dbReference>
<organism evidence="2 3">
    <name type="scientific">Rubus argutus</name>
    <name type="common">Southern blackberry</name>
    <dbReference type="NCBI Taxonomy" id="59490"/>
    <lineage>
        <taxon>Eukaryota</taxon>
        <taxon>Viridiplantae</taxon>
        <taxon>Streptophyta</taxon>
        <taxon>Embryophyta</taxon>
        <taxon>Tracheophyta</taxon>
        <taxon>Spermatophyta</taxon>
        <taxon>Magnoliopsida</taxon>
        <taxon>eudicotyledons</taxon>
        <taxon>Gunneridae</taxon>
        <taxon>Pentapetalae</taxon>
        <taxon>rosids</taxon>
        <taxon>fabids</taxon>
        <taxon>Rosales</taxon>
        <taxon>Rosaceae</taxon>
        <taxon>Rosoideae</taxon>
        <taxon>Rosoideae incertae sedis</taxon>
        <taxon>Rubus</taxon>
    </lineage>
</organism>
<dbReference type="AlphaFoldDB" id="A0AAW1X4K4"/>
<evidence type="ECO:0000256" key="1">
    <source>
        <dbReference type="SAM" id="MobiDB-lite"/>
    </source>
</evidence>
<comment type="caution">
    <text evidence="2">The sequence shown here is derived from an EMBL/GenBank/DDBJ whole genome shotgun (WGS) entry which is preliminary data.</text>
</comment>
<feature type="compositionally biased region" description="Basic and acidic residues" evidence="1">
    <location>
        <begin position="80"/>
        <end position="89"/>
    </location>
</feature>
<name>A0AAW1X4K4_RUBAR</name>
<evidence type="ECO:0000313" key="2">
    <source>
        <dbReference type="EMBL" id="KAK9931868.1"/>
    </source>
</evidence>
<accession>A0AAW1X4K4</accession>
<keyword evidence="3" id="KW-1185">Reference proteome</keyword>
<protein>
    <submittedName>
        <fullName evidence="2">Uncharacterized protein</fullName>
    </submittedName>
</protein>
<proteinExistence type="predicted"/>
<feature type="compositionally biased region" description="Basic and acidic residues" evidence="1">
    <location>
        <begin position="54"/>
        <end position="65"/>
    </location>
</feature>